<evidence type="ECO:0000313" key="2">
    <source>
        <dbReference type="EMBL" id="PEH44813.1"/>
    </source>
</evidence>
<sequence>MITLVRLIFLVPTIVLIPVICYFIRWNKERILLALFTFPALFFINKILNYQYFQSDQLFVEELIGFILSLFLPIAYLIYLNKKR</sequence>
<keyword evidence="1" id="KW-0812">Transmembrane</keyword>
<evidence type="ECO:0000256" key="1">
    <source>
        <dbReference type="SAM" id="Phobius"/>
    </source>
</evidence>
<dbReference type="Proteomes" id="UP000254070">
    <property type="component" value="Unassembled WGS sequence"/>
</dbReference>
<feature type="transmembrane region" description="Helical" evidence="1">
    <location>
        <begin position="31"/>
        <end position="51"/>
    </location>
</feature>
<dbReference type="RefSeq" id="WP_005878123.1">
    <property type="nucleotide sequence ID" value="NZ_CABGIQ010000061.1"/>
</dbReference>
<accession>A0A2A7SMY1</accession>
<evidence type="ECO:0000313" key="4">
    <source>
        <dbReference type="Proteomes" id="UP000220669"/>
    </source>
</evidence>
<name>A0A2A7SMY1_9ENTE</name>
<proteinExistence type="predicted"/>
<evidence type="ECO:0000313" key="5">
    <source>
        <dbReference type="Proteomes" id="UP000254070"/>
    </source>
</evidence>
<reference evidence="2 4" key="1">
    <citation type="submission" date="2017-09" db="EMBL/GenBank/DDBJ databases">
        <title>FDA dAtabase for Regulatory Grade micrObial Sequences (FDA-ARGOS): Supporting development and validation of Infectious Disease Dx tests.</title>
        <authorList>
            <person name="Minogue T."/>
            <person name="Wolcott M."/>
            <person name="Wasieloski L."/>
            <person name="Aguilar W."/>
            <person name="Moore D."/>
            <person name="Tallon L.J."/>
            <person name="Sadzewicz L."/>
            <person name="Ott S."/>
            <person name="Zhao X."/>
            <person name="Nagaraj S."/>
            <person name="Vavikolanu K."/>
            <person name="Aluvathingal J."/>
            <person name="Nadendla S."/>
            <person name="Sichtig H."/>
        </authorList>
    </citation>
    <scope>NUCLEOTIDE SEQUENCE [LARGE SCALE GENOMIC DNA]</scope>
    <source>
        <strain evidence="2 4">FDAARGOS_396</strain>
    </source>
</reference>
<protein>
    <submittedName>
        <fullName evidence="3">Glucose uptake protein</fullName>
    </submittedName>
</protein>
<dbReference type="Proteomes" id="UP000220669">
    <property type="component" value="Unassembled WGS sequence"/>
</dbReference>
<reference evidence="3 5" key="2">
    <citation type="submission" date="2018-06" db="EMBL/GenBank/DDBJ databases">
        <authorList>
            <consortium name="Pathogen Informatics"/>
            <person name="Doyle S."/>
        </authorList>
    </citation>
    <scope>NUCLEOTIDE SEQUENCE [LARGE SCALE GENOMIC DNA]</scope>
    <source>
        <strain evidence="3 5">NCTC8129</strain>
    </source>
</reference>
<dbReference type="AlphaFoldDB" id="A0A2A7SMY1"/>
<dbReference type="GeneID" id="56744118"/>
<dbReference type="EMBL" id="PDEB01000004">
    <property type="protein sequence ID" value="PEH44813.1"/>
    <property type="molecule type" value="Genomic_DNA"/>
</dbReference>
<evidence type="ECO:0000313" key="3">
    <source>
        <dbReference type="EMBL" id="STP30322.1"/>
    </source>
</evidence>
<feature type="transmembrane region" description="Helical" evidence="1">
    <location>
        <begin position="6"/>
        <end position="24"/>
    </location>
</feature>
<dbReference type="OrthoDB" id="2191638at2"/>
<dbReference type="KEGG" id="edu:LIU_08670"/>
<keyword evidence="1" id="KW-0472">Membrane</keyword>
<gene>
    <name evidence="2" type="ORF">CRM96_07240</name>
    <name evidence="3" type="ORF">NCTC8129_02564</name>
</gene>
<feature type="transmembrane region" description="Helical" evidence="1">
    <location>
        <begin position="63"/>
        <end position="80"/>
    </location>
</feature>
<organism evidence="3 5">
    <name type="scientific">Enterococcus durans</name>
    <dbReference type="NCBI Taxonomy" id="53345"/>
    <lineage>
        <taxon>Bacteria</taxon>
        <taxon>Bacillati</taxon>
        <taxon>Bacillota</taxon>
        <taxon>Bacilli</taxon>
        <taxon>Lactobacillales</taxon>
        <taxon>Enterococcaceae</taxon>
        <taxon>Enterococcus</taxon>
    </lineage>
</organism>
<dbReference type="EMBL" id="UGIF01000002">
    <property type="protein sequence ID" value="STP30322.1"/>
    <property type="molecule type" value="Genomic_DNA"/>
</dbReference>
<keyword evidence="1" id="KW-1133">Transmembrane helix</keyword>